<proteinExistence type="predicted"/>
<sequence length="168" mass="19203">MQLTDINKDTYRSHLNVIIVSAIAFFATVGVGISSLLVFYFGSAAGDNFFLNLLGVSIGGAIAAVCLHRLKSSEYFYEVAYVWDLKHELNLINRRLSTLKRAANDNNIDAIIILLYNYHGSRQLWQLDDNVLNLQELELELIQLEDKIRQLGLKLEPNQYQRNLLIKF</sequence>
<keyword evidence="2" id="KW-0812">Transmembrane</keyword>
<feature type="coiled-coil region" evidence="1">
    <location>
        <begin position="127"/>
        <end position="154"/>
    </location>
</feature>
<evidence type="ECO:0000256" key="2">
    <source>
        <dbReference type="SAM" id="Phobius"/>
    </source>
</evidence>
<dbReference type="RefSeq" id="WP_127697504.1">
    <property type="nucleotide sequence ID" value="NZ_SACS01000002.1"/>
</dbReference>
<accession>A0A437R2Z4</accession>
<dbReference type="EMBL" id="SACS01000002">
    <property type="protein sequence ID" value="RVU41115.1"/>
    <property type="molecule type" value="Genomic_DNA"/>
</dbReference>
<protein>
    <submittedName>
        <fullName evidence="3">DUF3087 family protein</fullName>
    </submittedName>
</protein>
<reference evidence="3 4" key="1">
    <citation type="submission" date="2019-01" db="EMBL/GenBank/DDBJ databases">
        <authorList>
            <person name="Chen W.-M."/>
        </authorList>
    </citation>
    <scope>NUCLEOTIDE SEQUENCE [LARGE SCALE GENOMIC DNA]</scope>
    <source>
        <strain evidence="3 4">KYPC3</strain>
    </source>
</reference>
<organism evidence="3 4">
    <name type="scientific">Rheinheimera riviphila</name>
    <dbReference type="NCBI Taxonomy" id="1834037"/>
    <lineage>
        <taxon>Bacteria</taxon>
        <taxon>Pseudomonadati</taxon>
        <taxon>Pseudomonadota</taxon>
        <taxon>Gammaproteobacteria</taxon>
        <taxon>Chromatiales</taxon>
        <taxon>Chromatiaceae</taxon>
        <taxon>Rheinheimera</taxon>
    </lineage>
</organism>
<keyword evidence="2" id="KW-0472">Membrane</keyword>
<gene>
    <name evidence="3" type="ORF">EOE67_02595</name>
</gene>
<dbReference type="AlphaFoldDB" id="A0A437R2Z4"/>
<dbReference type="OrthoDB" id="6118114at2"/>
<keyword evidence="2" id="KW-1133">Transmembrane helix</keyword>
<comment type="caution">
    <text evidence="3">The sequence shown here is derived from an EMBL/GenBank/DDBJ whole genome shotgun (WGS) entry which is preliminary data.</text>
</comment>
<name>A0A437R2Z4_9GAMM</name>
<dbReference type="Pfam" id="PF11286">
    <property type="entry name" value="DUF3087"/>
    <property type="match status" value="1"/>
</dbReference>
<feature type="transmembrane region" description="Helical" evidence="2">
    <location>
        <begin position="49"/>
        <end position="67"/>
    </location>
</feature>
<evidence type="ECO:0000313" key="3">
    <source>
        <dbReference type="EMBL" id="RVU41115.1"/>
    </source>
</evidence>
<keyword evidence="1" id="KW-0175">Coiled coil</keyword>
<evidence type="ECO:0000313" key="4">
    <source>
        <dbReference type="Proteomes" id="UP000283077"/>
    </source>
</evidence>
<dbReference type="Proteomes" id="UP000283077">
    <property type="component" value="Unassembled WGS sequence"/>
</dbReference>
<keyword evidence="4" id="KW-1185">Reference proteome</keyword>
<feature type="transmembrane region" description="Helical" evidence="2">
    <location>
        <begin position="17"/>
        <end position="43"/>
    </location>
</feature>
<evidence type="ECO:0000256" key="1">
    <source>
        <dbReference type="SAM" id="Coils"/>
    </source>
</evidence>
<dbReference type="InterPro" id="IPR021438">
    <property type="entry name" value="DUF3087"/>
</dbReference>